<protein>
    <recommendedName>
        <fullName evidence="2">Carboxypeptidase regulatory-like domain-containing protein</fullName>
    </recommendedName>
</protein>
<dbReference type="AlphaFoldDB" id="A0A3B1DV32"/>
<proteinExistence type="predicted"/>
<reference evidence="1" key="1">
    <citation type="submission" date="2018-06" db="EMBL/GenBank/DDBJ databases">
        <authorList>
            <person name="Zhirakovskaya E."/>
        </authorList>
    </citation>
    <scope>NUCLEOTIDE SEQUENCE</scope>
</reference>
<accession>A0A3B1DV32</accession>
<evidence type="ECO:0000313" key="1">
    <source>
        <dbReference type="EMBL" id="VAX39908.1"/>
    </source>
</evidence>
<gene>
    <name evidence="1" type="ORF">MNBD_PLANCTO02-1801</name>
</gene>
<dbReference type="PROSITE" id="PS51257">
    <property type="entry name" value="PROKAR_LIPOPROTEIN"/>
    <property type="match status" value="1"/>
</dbReference>
<organism evidence="1">
    <name type="scientific">hydrothermal vent metagenome</name>
    <dbReference type="NCBI Taxonomy" id="652676"/>
    <lineage>
        <taxon>unclassified sequences</taxon>
        <taxon>metagenomes</taxon>
        <taxon>ecological metagenomes</taxon>
    </lineage>
</organism>
<dbReference type="EMBL" id="UOGL01000381">
    <property type="protein sequence ID" value="VAX39908.1"/>
    <property type="molecule type" value="Genomic_DNA"/>
</dbReference>
<name>A0A3B1DV32_9ZZZZ</name>
<sequence>MKSSLLHTLLFCCATLFITGCGGGAEKGPERFDVSGTVTFEGKPVYRGTIIFSPDATKGNSGPQGAAEITEGKYNTSKKGKGIVGGAHIITIKGSDKIDKNAILKKSDDGMEISPEPPFPAYTIKKDLPKEKSILDIDVPSKKK</sequence>
<evidence type="ECO:0008006" key="2">
    <source>
        <dbReference type="Google" id="ProtNLM"/>
    </source>
</evidence>